<dbReference type="EMBL" id="LN890972">
    <property type="protein sequence ID" value="CUS13433.1"/>
    <property type="molecule type" value="Genomic_DNA"/>
</dbReference>
<feature type="region of interest" description="Disordered" evidence="1">
    <location>
        <begin position="37"/>
        <end position="59"/>
    </location>
</feature>
<evidence type="ECO:0000313" key="2">
    <source>
        <dbReference type="EMBL" id="CUS13433.1"/>
    </source>
</evidence>
<evidence type="ECO:0000313" key="3">
    <source>
        <dbReference type="Proteomes" id="UP001412239"/>
    </source>
</evidence>
<dbReference type="Proteomes" id="UP001412239">
    <property type="component" value="Unassembled WGS sequence"/>
</dbReference>
<evidence type="ECO:0000256" key="1">
    <source>
        <dbReference type="SAM" id="MobiDB-lite"/>
    </source>
</evidence>
<reference evidence="2" key="1">
    <citation type="submission" date="2015-10" db="EMBL/GenBank/DDBJ databases">
        <authorList>
            <person name="Regsiter A."/>
            <person name="william w."/>
        </authorList>
    </citation>
    <scope>NUCLEOTIDE SEQUENCE</scope>
    <source>
        <strain evidence="2">Montdore</strain>
    </source>
</reference>
<sequence length="141" mass="16440">MLFPFCLFSEKPWNWGMKYSREACSFTARNHASIATASLERQSKKGEKKGKRHQEHLSPPPFPLTFRTLRYDSVKGVLPLGSRRRTEIKIRVHSWEFLPRQTGLRTTRDWRVGGLTIALWVEWESPIQSIYALVHRGLAMT</sequence>
<accession>A0A292Q3X3</accession>
<organism evidence="2 3">
    <name type="scientific">Tuber aestivum</name>
    <name type="common">summer truffle</name>
    <dbReference type="NCBI Taxonomy" id="59557"/>
    <lineage>
        <taxon>Eukaryota</taxon>
        <taxon>Fungi</taxon>
        <taxon>Dikarya</taxon>
        <taxon>Ascomycota</taxon>
        <taxon>Pezizomycotina</taxon>
        <taxon>Pezizomycetes</taxon>
        <taxon>Pezizales</taxon>
        <taxon>Tuberaceae</taxon>
        <taxon>Tuber</taxon>
    </lineage>
</organism>
<proteinExistence type="predicted"/>
<gene>
    <name evidence="2" type="ORF">GSTUAT00002371001</name>
</gene>
<protein>
    <submittedName>
        <fullName evidence="2">Uncharacterized protein</fullName>
    </submittedName>
</protein>
<dbReference type="AlphaFoldDB" id="A0A292Q3X3"/>
<name>A0A292Q3X3_9PEZI</name>
<keyword evidence="3" id="KW-1185">Reference proteome</keyword>